<dbReference type="InterPro" id="IPR014284">
    <property type="entry name" value="RNA_pol_sigma-70_dom"/>
</dbReference>
<dbReference type="SUPFAM" id="SSF88946">
    <property type="entry name" value="Sigma2 domain of RNA polymerase sigma factors"/>
    <property type="match status" value="1"/>
</dbReference>
<accession>B6ISF6</accession>
<proteinExistence type="inferred from homology"/>
<dbReference type="KEGG" id="rce:RC1_0968"/>
<feature type="domain" description="RNA polymerase sigma-70 region 2" evidence="7">
    <location>
        <begin position="60"/>
        <end position="125"/>
    </location>
</feature>
<dbReference type="Proteomes" id="UP000001591">
    <property type="component" value="Chromosome"/>
</dbReference>
<feature type="domain" description="RNA polymerase sigma factor 70 region 4 type 2" evidence="8">
    <location>
        <begin position="155"/>
        <end position="207"/>
    </location>
</feature>
<evidence type="ECO:0000256" key="4">
    <source>
        <dbReference type="ARBA" id="ARBA00023125"/>
    </source>
</evidence>
<evidence type="ECO:0000313" key="9">
    <source>
        <dbReference type="EMBL" id="ACI98392.1"/>
    </source>
</evidence>
<dbReference type="GO" id="GO:0003677">
    <property type="term" value="F:DNA binding"/>
    <property type="evidence" value="ECO:0007669"/>
    <property type="project" value="UniProtKB-KW"/>
</dbReference>
<dbReference type="NCBIfam" id="TIGR02937">
    <property type="entry name" value="sigma70-ECF"/>
    <property type="match status" value="1"/>
</dbReference>
<dbReference type="EMBL" id="CP000613">
    <property type="protein sequence ID" value="ACI98392.1"/>
    <property type="molecule type" value="Genomic_DNA"/>
</dbReference>
<dbReference type="Gene3D" id="1.10.1740.10">
    <property type="match status" value="1"/>
</dbReference>
<feature type="region of interest" description="Disordered" evidence="6">
    <location>
        <begin position="1"/>
        <end position="20"/>
    </location>
</feature>
<evidence type="ECO:0000259" key="8">
    <source>
        <dbReference type="Pfam" id="PF08281"/>
    </source>
</evidence>
<dbReference type="HOGENOM" id="CLU_047691_3_0_5"/>
<dbReference type="PANTHER" id="PTHR43133:SF8">
    <property type="entry name" value="RNA POLYMERASE SIGMA FACTOR HI_1459-RELATED"/>
    <property type="match status" value="1"/>
</dbReference>
<dbReference type="InterPro" id="IPR007627">
    <property type="entry name" value="RNA_pol_sigma70_r2"/>
</dbReference>
<dbReference type="GO" id="GO:0006352">
    <property type="term" value="P:DNA-templated transcription initiation"/>
    <property type="evidence" value="ECO:0007669"/>
    <property type="project" value="InterPro"/>
</dbReference>
<dbReference type="STRING" id="414684.RC1_0968"/>
<dbReference type="GO" id="GO:0016987">
    <property type="term" value="F:sigma factor activity"/>
    <property type="evidence" value="ECO:0007669"/>
    <property type="project" value="UniProtKB-KW"/>
</dbReference>
<name>B6ISF6_RHOCS</name>
<dbReference type="OrthoDB" id="9780326at2"/>
<evidence type="ECO:0000259" key="7">
    <source>
        <dbReference type="Pfam" id="PF04542"/>
    </source>
</evidence>
<keyword evidence="3" id="KW-0731">Sigma factor</keyword>
<evidence type="ECO:0000256" key="1">
    <source>
        <dbReference type="ARBA" id="ARBA00010641"/>
    </source>
</evidence>
<evidence type="ECO:0000256" key="5">
    <source>
        <dbReference type="ARBA" id="ARBA00023163"/>
    </source>
</evidence>
<dbReference type="Gene3D" id="1.10.10.10">
    <property type="entry name" value="Winged helix-like DNA-binding domain superfamily/Winged helix DNA-binding domain"/>
    <property type="match status" value="1"/>
</dbReference>
<dbReference type="InterPro" id="IPR013324">
    <property type="entry name" value="RNA_pol_sigma_r3/r4-like"/>
</dbReference>
<dbReference type="InterPro" id="IPR039425">
    <property type="entry name" value="RNA_pol_sigma-70-like"/>
</dbReference>
<dbReference type="SUPFAM" id="SSF88659">
    <property type="entry name" value="Sigma3 and sigma4 domains of RNA polymerase sigma factors"/>
    <property type="match status" value="1"/>
</dbReference>
<comment type="similarity">
    <text evidence="1">Belongs to the sigma-70 factor family. ECF subfamily.</text>
</comment>
<evidence type="ECO:0000256" key="3">
    <source>
        <dbReference type="ARBA" id="ARBA00023082"/>
    </source>
</evidence>
<dbReference type="AlphaFoldDB" id="B6ISF6"/>
<dbReference type="eggNOG" id="COG1595">
    <property type="taxonomic scope" value="Bacteria"/>
</dbReference>
<gene>
    <name evidence="9" type="ordered locus">RC1_0968</name>
</gene>
<dbReference type="PANTHER" id="PTHR43133">
    <property type="entry name" value="RNA POLYMERASE ECF-TYPE SIGMA FACTO"/>
    <property type="match status" value="1"/>
</dbReference>
<dbReference type="InterPro" id="IPR013249">
    <property type="entry name" value="RNA_pol_sigma70_r4_t2"/>
</dbReference>
<dbReference type="NCBIfam" id="NF004113">
    <property type="entry name" value="PRK05602.1"/>
    <property type="match status" value="1"/>
</dbReference>
<sequence>MKSPAAVRTLSTGDPGRHRGQPVLTVAQVSSTPEYTTETESDEALVGRVAAGDRTAYAELVARHLDRTVTVAVRVLGSRAAAEDVAQEAFLRLWQNADRFRPEAARFSTWFYRITVNLCLDARRRPVHDDLEAAGEPADPAEDAVTRIERRQTAEALARAVRDLPERQRAAVSLTYDLGLSNAEAATSLGIGVKAFEALLVRARRALRERLTGGGEAGTDGTEGGRT</sequence>
<reference evidence="9 10" key="1">
    <citation type="journal article" date="2010" name="BMC Genomics">
        <title>Metabolic flexibility revealed in the genome of the cyst-forming alpha-1 proteobacterium Rhodospirillum centenum.</title>
        <authorList>
            <person name="Lu Y.K."/>
            <person name="Marden J."/>
            <person name="Han M."/>
            <person name="Swingley W.D."/>
            <person name="Mastrian S.D."/>
            <person name="Chowdhury S.R."/>
            <person name="Hao J."/>
            <person name="Helmy T."/>
            <person name="Kim S."/>
            <person name="Kurdoglu A.A."/>
            <person name="Matthies H.J."/>
            <person name="Rollo D."/>
            <person name="Stothard P."/>
            <person name="Blankenship R.E."/>
            <person name="Bauer C.E."/>
            <person name="Touchman J.W."/>
        </authorList>
    </citation>
    <scope>NUCLEOTIDE SEQUENCE [LARGE SCALE GENOMIC DNA]</scope>
    <source>
        <strain evidence="10">ATCC 51521 / SW</strain>
    </source>
</reference>
<evidence type="ECO:0000256" key="6">
    <source>
        <dbReference type="SAM" id="MobiDB-lite"/>
    </source>
</evidence>
<protein>
    <submittedName>
        <fullName evidence="9">RNA polymerase sigma-70 factor, ECF family protein</fullName>
    </submittedName>
</protein>
<keyword evidence="5" id="KW-0804">Transcription</keyword>
<keyword evidence="2" id="KW-0805">Transcription regulation</keyword>
<keyword evidence="10" id="KW-1185">Reference proteome</keyword>
<dbReference type="Pfam" id="PF04542">
    <property type="entry name" value="Sigma70_r2"/>
    <property type="match status" value="1"/>
</dbReference>
<evidence type="ECO:0000256" key="2">
    <source>
        <dbReference type="ARBA" id="ARBA00023015"/>
    </source>
</evidence>
<dbReference type="RefSeq" id="WP_012566182.1">
    <property type="nucleotide sequence ID" value="NC_011420.2"/>
</dbReference>
<dbReference type="InterPro" id="IPR036388">
    <property type="entry name" value="WH-like_DNA-bd_sf"/>
</dbReference>
<keyword evidence="4" id="KW-0238">DNA-binding</keyword>
<organism evidence="9 10">
    <name type="scientific">Rhodospirillum centenum (strain ATCC 51521 / SW)</name>
    <dbReference type="NCBI Taxonomy" id="414684"/>
    <lineage>
        <taxon>Bacteria</taxon>
        <taxon>Pseudomonadati</taxon>
        <taxon>Pseudomonadota</taxon>
        <taxon>Alphaproteobacteria</taxon>
        <taxon>Rhodospirillales</taxon>
        <taxon>Rhodospirillaceae</taxon>
        <taxon>Rhodospirillum</taxon>
    </lineage>
</organism>
<evidence type="ECO:0000313" key="10">
    <source>
        <dbReference type="Proteomes" id="UP000001591"/>
    </source>
</evidence>
<dbReference type="Pfam" id="PF08281">
    <property type="entry name" value="Sigma70_r4_2"/>
    <property type="match status" value="1"/>
</dbReference>
<dbReference type="InterPro" id="IPR013325">
    <property type="entry name" value="RNA_pol_sigma_r2"/>
</dbReference>